<sequence>MKFFHKWHDIIQIDFKIITLAFYDGGFWFRIFGKGLAIVNKKKNPPLFSERNGIRKVLRVGNYGVEFLK</sequence>
<reference evidence="1" key="1">
    <citation type="journal article" date="2015" name="Nature">
        <title>Complex archaea that bridge the gap between prokaryotes and eukaryotes.</title>
        <authorList>
            <person name="Spang A."/>
            <person name="Saw J.H."/>
            <person name="Jorgensen S.L."/>
            <person name="Zaremba-Niedzwiedzka K."/>
            <person name="Martijn J."/>
            <person name="Lind A.E."/>
            <person name="van Eijk R."/>
            <person name="Schleper C."/>
            <person name="Guy L."/>
            <person name="Ettema T.J."/>
        </authorList>
    </citation>
    <scope>NUCLEOTIDE SEQUENCE</scope>
</reference>
<gene>
    <name evidence="1" type="ORF">LCGC14_0405200</name>
</gene>
<dbReference type="AlphaFoldDB" id="A0A0F9VHH2"/>
<evidence type="ECO:0000313" key="1">
    <source>
        <dbReference type="EMBL" id="KKN72966.1"/>
    </source>
</evidence>
<comment type="caution">
    <text evidence="1">The sequence shown here is derived from an EMBL/GenBank/DDBJ whole genome shotgun (WGS) entry which is preliminary data.</text>
</comment>
<accession>A0A0F9VHH2</accession>
<organism evidence="1">
    <name type="scientific">marine sediment metagenome</name>
    <dbReference type="NCBI Taxonomy" id="412755"/>
    <lineage>
        <taxon>unclassified sequences</taxon>
        <taxon>metagenomes</taxon>
        <taxon>ecological metagenomes</taxon>
    </lineage>
</organism>
<dbReference type="EMBL" id="LAZR01000352">
    <property type="protein sequence ID" value="KKN72966.1"/>
    <property type="molecule type" value="Genomic_DNA"/>
</dbReference>
<protein>
    <submittedName>
        <fullName evidence="1">Uncharacterized protein</fullName>
    </submittedName>
</protein>
<proteinExistence type="predicted"/>
<name>A0A0F9VHH2_9ZZZZ</name>